<sequence>DYKLKFYKHKDHSKRRSQVLKGQALKHSSSEDIEVLKTSSSEDLVY</sequence>
<dbReference type="AlphaFoldDB" id="A0A392T367"/>
<protein>
    <submittedName>
        <fullName evidence="1">Uncharacterized protein</fullName>
    </submittedName>
</protein>
<reference evidence="1 2" key="1">
    <citation type="journal article" date="2018" name="Front. Plant Sci.">
        <title>Red Clover (Trifolium pratense) and Zigzag Clover (T. medium) - A Picture of Genomic Similarities and Differences.</title>
        <authorList>
            <person name="Dluhosova J."/>
            <person name="Istvanek J."/>
            <person name="Nedelnik J."/>
            <person name="Repkova J."/>
        </authorList>
    </citation>
    <scope>NUCLEOTIDE SEQUENCE [LARGE SCALE GENOMIC DNA]</scope>
    <source>
        <strain evidence="2">cv. 10/8</strain>
        <tissue evidence="1">Leaf</tissue>
    </source>
</reference>
<dbReference type="EMBL" id="LXQA010481913">
    <property type="protein sequence ID" value="MCI54596.1"/>
    <property type="molecule type" value="Genomic_DNA"/>
</dbReference>
<keyword evidence="2" id="KW-1185">Reference proteome</keyword>
<evidence type="ECO:0000313" key="1">
    <source>
        <dbReference type="EMBL" id="MCI54596.1"/>
    </source>
</evidence>
<proteinExistence type="predicted"/>
<organism evidence="1 2">
    <name type="scientific">Trifolium medium</name>
    <dbReference type="NCBI Taxonomy" id="97028"/>
    <lineage>
        <taxon>Eukaryota</taxon>
        <taxon>Viridiplantae</taxon>
        <taxon>Streptophyta</taxon>
        <taxon>Embryophyta</taxon>
        <taxon>Tracheophyta</taxon>
        <taxon>Spermatophyta</taxon>
        <taxon>Magnoliopsida</taxon>
        <taxon>eudicotyledons</taxon>
        <taxon>Gunneridae</taxon>
        <taxon>Pentapetalae</taxon>
        <taxon>rosids</taxon>
        <taxon>fabids</taxon>
        <taxon>Fabales</taxon>
        <taxon>Fabaceae</taxon>
        <taxon>Papilionoideae</taxon>
        <taxon>50 kb inversion clade</taxon>
        <taxon>NPAAA clade</taxon>
        <taxon>Hologalegina</taxon>
        <taxon>IRL clade</taxon>
        <taxon>Trifolieae</taxon>
        <taxon>Trifolium</taxon>
    </lineage>
</organism>
<dbReference type="Proteomes" id="UP000265520">
    <property type="component" value="Unassembled WGS sequence"/>
</dbReference>
<name>A0A392T367_9FABA</name>
<feature type="non-terminal residue" evidence="1">
    <location>
        <position position="1"/>
    </location>
</feature>
<comment type="caution">
    <text evidence="1">The sequence shown here is derived from an EMBL/GenBank/DDBJ whole genome shotgun (WGS) entry which is preliminary data.</text>
</comment>
<evidence type="ECO:0000313" key="2">
    <source>
        <dbReference type="Proteomes" id="UP000265520"/>
    </source>
</evidence>
<accession>A0A392T367</accession>